<evidence type="ECO:0000256" key="1">
    <source>
        <dbReference type="ARBA" id="ARBA00023015"/>
    </source>
</evidence>
<keyword evidence="2" id="KW-0238">DNA-binding</keyword>
<dbReference type="EMBL" id="SMLM01000002">
    <property type="protein sequence ID" value="TFZ02938.1"/>
    <property type="molecule type" value="Genomic_DNA"/>
</dbReference>
<dbReference type="PROSITE" id="PS51078">
    <property type="entry name" value="ICLR_ED"/>
    <property type="match status" value="1"/>
</dbReference>
<dbReference type="InterPro" id="IPR036388">
    <property type="entry name" value="WH-like_DNA-bd_sf"/>
</dbReference>
<dbReference type="PANTHER" id="PTHR30136">
    <property type="entry name" value="HELIX-TURN-HELIX TRANSCRIPTIONAL REGULATOR, ICLR FAMILY"/>
    <property type="match status" value="1"/>
</dbReference>
<dbReference type="GO" id="GO:0003700">
    <property type="term" value="F:DNA-binding transcription factor activity"/>
    <property type="evidence" value="ECO:0007669"/>
    <property type="project" value="TreeGrafter"/>
</dbReference>
<evidence type="ECO:0000313" key="8">
    <source>
        <dbReference type="Proteomes" id="UP000298180"/>
    </source>
</evidence>
<proteinExistence type="predicted"/>
<evidence type="ECO:0000256" key="3">
    <source>
        <dbReference type="ARBA" id="ARBA00023163"/>
    </source>
</evidence>
<dbReference type="InterPro" id="IPR029016">
    <property type="entry name" value="GAF-like_dom_sf"/>
</dbReference>
<organism evidence="7 8">
    <name type="scientific">Ramlibacter henchirensis</name>
    <dbReference type="NCBI Taxonomy" id="204072"/>
    <lineage>
        <taxon>Bacteria</taxon>
        <taxon>Pseudomonadati</taxon>
        <taxon>Pseudomonadota</taxon>
        <taxon>Betaproteobacteria</taxon>
        <taxon>Burkholderiales</taxon>
        <taxon>Comamonadaceae</taxon>
        <taxon>Ramlibacter</taxon>
    </lineage>
</organism>
<dbReference type="Gene3D" id="3.30.450.40">
    <property type="match status" value="1"/>
</dbReference>
<evidence type="ECO:0000256" key="2">
    <source>
        <dbReference type="ARBA" id="ARBA00023125"/>
    </source>
</evidence>
<dbReference type="Pfam" id="PF01614">
    <property type="entry name" value="IclR_C"/>
    <property type="match status" value="1"/>
</dbReference>
<feature type="compositionally biased region" description="Basic and acidic residues" evidence="4">
    <location>
        <begin position="41"/>
        <end position="51"/>
    </location>
</feature>
<dbReference type="GO" id="GO:0003677">
    <property type="term" value="F:DNA binding"/>
    <property type="evidence" value="ECO:0007669"/>
    <property type="project" value="UniProtKB-KW"/>
</dbReference>
<evidence type="ECO:0000259" key="5">
    <source>
        <dbReference type="PROSITE" id="PS51077"/>
    </source>
</evidence>
<dbReference type="Pfam" id="PF09339">
    <property type="entry name" value="HTH_IclR"/>
    <property type="match status" value="1"/>
</dbReference>
<evidence type="ECO:0000259" key="6">
    <source>
        <dbReference type="PROSITE" id="PS51078"/>
    </source>
</evidence>
<name>A0A4Z0BXD8_9BURK</name>
<feature type="domain" description="IclR-ED" evidence="6">
    <location>
        <begin position="116"/>
        <end position="301"/>
    </location>
</feature>
<sequence>MSNTPSKRGVAEAATRVRRPRAAVRRSADTETAAPLVPEPLRADDDERDGRSSSALARGIGLLRCFTPAQPTLGSRELIERSGLPKPTAFRAIQTLVELGLLHSPGERGLYRLAPGVLALSLPLLSAMTIRSVARPLMQELADHVQGLVSLAAGTEQQRPLFVELCAGKGNAVFRPELGSNTSLSRSAAGRAYLVLLDDESRERHLRPMAAADPERAAWLREKLDETRAELARRGYCYNRGELDPITVGVAVPVRTRLDGQFFCFGCTVPSYRLSESPELLNELGLRLATLVQNVSATLGIDNR</sequence>
<keyword evidence="8" id="KW-1185">Reference proteome</keyword>
<reference evidence="7 8" key="1">
    <citation type="submission" date="2019-03" db="EMBL/GenBank/DDBJ databases">
        <title>Ramlibacter henchirensis DSM 14656, whole genome shotgun sequence.</title>
        <authorList>
            <person name="Zhang X."/>
            <person name="Feng G."/>
            <person name="Zhu H."/>
        </authorList>
    </citation>
    <scope>NUCLEOTIDE SEQUENCE [LARGE SCALE GENOMIC DNA]</scope>
    <source>
        <strain evidence="7 8">DSM 14656</strain>
    </source>
</reference>
<keyword evidence="3" id="KW-0804">Transcription</keyword>
<dbReference type="InterPro" id="IPR014757">
    <property type="entry name" value="Tscrpt_reg_IclR_C"/>
</dbReference>
<dbReference type="GO" id="GO:0045892">
    <property type="term" value="P:negative regulation of DNA-templated transcription"/>
    <property type="evidence" value="ECO:0007669"/>
    <property type="project" value="TreeGrafter"/>
</dbReference>
<dbReference type="InterPro" id="IPR036390">
    <property type="entry name" value="WH_DNA-bd_sf"/>
</dbReference>
<feature type="domain" description="HTH iclR-type" evidence="5">
    <location>
        <begin position="53"/>
        <end position="115"/>
    </location>
</feature>
<evidence type="ECO:0000256" key="4">
    <source>
        <dbReference type="SAM" id="MobiDB-lite"/>
    </source>
</evidence>
<dbReference type="OrthoDB" id="5401369at2"/>
<dbReference type="PANTHER" id="PTHR30136:SF33">
    <property type="entry name" value="TRANSCRIPTIONAL REGULATORY PROTEIN"/>
    <property type="match status" value="1"/>
</dbReference>
<evidence type="ECO:0000313" key="7">
    <source>
        <dbReference type="EMBL" id="TFZ02938.1"/>
    </source>
</evidence>
<dbReference type="SMART" id="SM00346">
    <property type="entry name" value="HTH_ICLR"/>
    <property type="match status" value="1"/>
</dbReference>
<dbReference type="RefSeq" id="WP_135264463.1">
    <property type="nucleotide sequence ID" value="NZ_SMLM01000002.1"/>
</dbReference>
<dbReference type="Gene3D" id="1.10.10.10">
    <property type="entry name" value="Winged helix-like DNA-binding domain superfamily/Winged helix DNA-binding domain"/>
    <property type="match status" value="1"/>
</dbReference>
<dbReference type="InterPro" id="IPR050707">
    <property type="entry name" value="HTH_MetabolicPath_Reg"/>
</dbReference>
<dbReference type="AlphaFoldDB" id="A0A4Z0BXD8"/>
<dbReference type="InterPro" id="IPR005471">
    <property type="entry name" value="Tscrpt_reg_IclR_N"/>
</dbReference>
<dbReference type="SUPFAM" id="SSF55781">
    <property type="entry name" value="GAF domain-like"/>
    <property type="match status" value="1"/>
</dbReference>
<accession>A0A4Z0BXD8</accession>
<comment type="caution">
    <text evidence="7">The sequence shown here is derived from an EMBL/GenBank/DDBJ whole genome shotgun (WGS) entry which is preliminary data.</text>
</comment>
<gene>
    <name evidence="7" type="ORF">EZ313_17060</name>
</gene>
<protein>
    <submittedName>
        <fullName evidence="7">IclR family transcriptional regulator</fullName>
    </submittedName>
</protein>
<keyword evidence="1" id="KW-0805">Transcription regulation</keyword>
<dbReference type="Proteomes" id="UP000298180">
    <property type="component" value="Unassembled WGS sequence"/>
</dbReference>
<dbReference type="SUPFAM" id="SSF46785">
    <property type="entry name" value="Winged helix' DNA-binding domain"/>
    <property type="match status" value="1"/>
</dbReference>
<feature type="region of interest" description="Disordered" evidence="4">
    <location>
        <begin position="1"/>
        <end position="53"/>
    </location>
</feature>
<dbReference type="PROSITE" id="PS51077">
    <property type="entry name" value="HTH_ICLR"/>
    <property type="match status" value="1"/>
</dbReference>